<evidence type="ECO:0000313" key="2">
    <source>
        <dbReference type="Proteomes" id="UP000245829"/>
    </source>
</evidence>
<reference evidence="1 2" key="1">
    <citation type="submission" date="2018-05" db="EMBL/GenBank/DDBJ databases">
        <title>genome sequencing of Nitrosopumilus sp. NM25.</title>
        <authorList>
            <person name="Mori K."/>
            <person name="Nakagawa T."/>
        </authorList>
    </citation>
    <scope>NUCLEOTIDE SEQUENCE [LARGE SCALE GENOMIC DNA]</scope>
    <source>
        <strain evidence="1 2">NM25</strain>
    </source>
</reference>
<evidence type="ECO:0000313" key="1">
    <source>
        <dbReference type="EMBL" id="GBH34623.1"/>
    </source>
</evidence>
<organism evidence="1 2">
    <name type="scientific">Nitrosopumilus zosterae</name>
    <dbReference type="NCBI Taxonomy" id="718286"/>
    <lineage>
        <taxon>Archaea</taxon>
        <taxon>Nitrososphaerota</taxon>
        <taxon>Nitrososphaeria</taxon>
        <taxon>Nitrosopumilales</taxon>
        <taxon>Nitrosopumilaceae</taxon>
        <taxon>Nitrosopumilus</taxon>
    </lineage>
</organism>
<comment type="caution">
    <text evidence="1">The sequence shown here is derived from an EMBL/GenBank/DDBJ whole genome shotgun (WGS) entry which is preliminary data.</text>
</comment>
<keyword evidence="2" id="KW-1185">Reference proteome</keyword>
<dbReference type="AlphaFoldDB" id="A0A2S2KSK5"/>
<dbReference type="GeneID" id="76209081"/>
<proteinExistence type="predicted"/>
<sequence length="123" mass="14557">MSDFQLKYLADKVHVHRWPKDSPDWDESTIVQLDKTINKNPEKKQIVVGESIIQIQTIKFYSIKKVGVTVPLFKDECTMIFEAKFGELFAHVHVTIKNENYLDIFNQLISWRKKYFPSNEDNH</sequence>
<dbReference type="RefSeq" id="WP_200829088.1">
    <property type="nucleotide sequence ID" value="NZ_AP026695.1"/>
</dbReference>
<dbReference type="Proteomes" id="UP000245829">
    <property type="component" value="Unassembled WGS sequence"/>
</dbReference>
<protein>
    <submittedName>
        <fullName evidence="1">Uncharacterized protein</fullName>
    </submittedName>
</protein>
<dbReference type="OrthoDB" id="4990at2157"/>
<dbReference type="EMBL" id="BGKI01000007">
    <property type="protein sequence ID" value="GBH34623.1"/>
    <property type="molecule type" value="Genomic_DNA"/>
</dbReference>
<gene>
    <name evidence="1" type="ORF">NZNM25_14140</name>
</gene>
<accession>A0A2S2KSK5</accession>
<name>A0A2S2KSK5_9ARCH</name>